<keyword evidence="1 4" id="KW-0808">Transferase</keyword>
<dbReference type="PANTHER" id="PTHR42919:SF8">
    <property type="entry name" value="N-ALPHA-ACETYLTRANSFERASE 50"/>
    <property type="match status" value="1"/>
</dbReference>
<evidence type="ECO:0000256" key="1">
    <source>
        <dbReference type="ARBA" id="ARBA00022679"/>
    </source>
</evidence>
<evidence type="ECO:0000313" key="4">
    <source>
        <dbReference type="EMBL" id="MSR91458.1"/>
    </source>
</evidence>
<organism evidence="4 5">
    <name type="scientific">Inconstantimicrobium porci</name>
    <dbReference type="NCBI Taxonomy" id="2652291"/>
    <lineage>
        <taxon>Bacteria</taxon>
        <taxon>Bacillati</taxon>
        <taxon>Bacillota</taxon>
        <taxon>Clostridia</taxon>
        <taxon>Eubacteriales</taxon>
        <taxon>Clostridiaceae</taxon>
        <taxon>Inconstantimicrobium</taxon>
    </lineage>
</organism>
<name>A0A7X2T218_9CLOT</name>
<dbReference type="Gene3D" id="3.40.630.30">
    <property type="match status" value="1"/>
</dbReference>
<dbReference type="CDD" id="cd04301">
    <property type="entry name" value="NAT_SF"/>
    <property type="match status" value="1"/>
</dbReference>
<reference evidence="4 5" key="1">
    <citation type="submission" date="2019-08" db="EMBL/GenBank/DDBJ databases">
        <title>In-depth cultivation of the pig gut microbiome towards novel bacterial diversity and tailored functional studies.</title>
        <authorList>
            <person name="Wylensek D."/>
            <person name="Hitch T.C.A."/>
            <person name="Clavel T."/>
        </authorList>
    </citation>
    <scope>NUCLEOTIDE SEQUENCE [LARGE SCALE GENOMIC DNA]</scope>
    <source>
        <strain evidence="4 5">WCA-383-APC-5B</strain>
    </source>
</reference>
<dbReference type="InterPro" id="IPR000182">
    <property type="entry name" value="GNAT_dom"/>
</dbReference>
<evidence type="ECO:0000256" key="2">
    <source>
        <dbReference type="ARBA" id="ARBA00023315"/>
    </source>
</evidence>
<protein>
    <submittedName>
        <fullName evidence="4">GNAT family N-acetyltransferase</fullName>
    </submittedName>
</protein>
<comment type="caution">
    <text evidence="4">The sequence shown here is derived from an EMBL/GenBank/DDBJ whole genome shotgun (WGS) entry which is preliminary data.</text>
</comment>
<dbReference type="InterPro" id="IPR016181">
    <property type="entry name" value="Acyl_CoA_acyltransferase"/>
</dbReference>
<dbReference type="AlphaFoldDB" id="A0A7X2T218"/>
<dbReference type="SUPFAM" id="SSF55729">
    <property type="entry name" value="Acyl-CoA N-acyltransferases (Nat)"/>
    <property type="match status" value="1"/>
</dbReference>
<evidence type="ECO:0000313" key="5">
    <source>
        <dbReference type="Proteomes" id="UP000460287"/>
    </source>
</evidence>
<sequence>MIVADIDGSIAGACHMVKKDLRNILIYKIGCIAFIEDFGVHKDYKRQGIGRKLYDAAVKNAEKWNADSLELNVLEVNHEARKFYEAVGLKPKSTHMEVMLKEKGLVP</sequence>
<keyword evidence="2" id="KW-0012">Acyltransferase</keyword>
<dbReference type="PROSITE" id="PS51186">
    <property type="entry name" value="GNAT"/>
    <property type="match status" value="1"/>
</dbReference>
<dbReference type="PANTHER" id="PTHR42919">
    <property type="entry name" value="N-ALPHA-ACETYLTRANSFERASE"/>
    <property type="match status" value="1"/>
</dbReference>
<dbReference type="RefSeq" id="WP_328598677.1">
    <property type="nucleotide sequence ID" value="NZ_VULX01000011.1"/>
</dbReference>
<evidence type="ECO:0000259" key="3">
    <source>
        <dbReference type="PROSITE" id="PS51186"/>
    </source>
</evidence>
<gene>
    <name evidence="4" type="ORF">FYJ33_08550</name>
</gene>
<keyword evidence="5" id="KW-1185">Reference proteome</keyword>
<dbReference type="GO" id="GO:0016747">
    <property type="term" value="F:acyltransferase activity, transferring groups other than amino-acyl groups"/>
    <property type="evidence" value="ECO:0007669"/>
    <property type="project" value="InterPro"/>
</dbReference>
<dbReference type="InterPro" id="IPR051556">
    <property type="entry name" value="N-term/lysine_N-AcTrnsfr"/>
</dbReference>
<dbReference type="Proteomes" id="UP000460287">
    <property type="component" value="Unassembled WGS sequence"/>
</dbReference>
<proteinExistence type="predicted"/>
<dbReference type="Pfam" id="PF00583">
    <property type="entry name" value="Acetyltransf_1"/>
    <property type="match status" value="1"/>
</dbReference>
<feature type="domain" description="N-acetyltransferase" evidence="3">
    <location>
        <begin position="1"/>
        <end position="107"/>
    </location>
</feature>
<dbReference type="EMBL" id="VULX01000011">
    <property type="protein sequence ID" value="MSR91458.1"/>
    <property type="molecule type" value="Genomic_DNA"/>
</dbReference>
<accession>A0A7X2T218</accession>